<sequence length="40" mass="4329">MNRGRTAPACRRAACRRTRSPPARRDDQYSGASPGVAGRV</sequence>
<evidence type="ECO:0000313" key="2">
    <source>
        <dbReference type="EMBL" id="MDW9254558.1"/>
    </source>
</evidence>
<feature type="compositionally biased region" description="Low complexity" evidence="1">
    <location>
        <begin position="1"/>
        <end position="12"/>
    </location>
</feature>
<reference evidence="2" key="1">
    <citation type="submission" date="2018-08" db="EMBL/GenBank/DDBJ databases">
        <title>Identification of Burkholderia cepacia strains that express a Burkholderia pseudomallei-like capsular polysaccharide.</title>
        <authorList>
            <person name="Burtnick M.N."/>
            <person name="Vongsouvath M."/>
            <person name="Newton P."/>
            <person name="Wuthiekanun V."/>
            <person name="Limmathurotsakul D."/>
            <person name="Brett P.J."/>
            <person name="Chantratita N."/>
            <person name="Dance D.A."/>
        </authorList>
    </citation>
    <scope>NUCLEOTIDE SEQUENCE</scope>
    <source>
        <strain evidence="2">SBXCC001</strain>
    </source>
</reference>
<proteinExistence type="predicted"/>
<protein>
    <submittedName>
        <fullName evidence="2">Uncharacterized protein</fullName>
    </submittedName>
</protein>
<dbReference type="Proteomes" id="UP001272137">
    <property type="component" value="Unassembled WGS sequence"/>
</dbReference>
<dbReference type="AlphaFoldDB" id="A0AAW9CUK5"/>
<name>A0AAW9CUK5_BURTH</name>
<evidence type="ECO:0000256" key="1">
    <source>
        <dbReference type="SAM" id="MobiDB-lite"/>
    </source>
</evidence>
<accession>A0AAW9CUK5</accession>
<comment type="caution">
    <text evidence="2">The sequence shown here is derived from an EMBL/GenBank/DDBJ whole genome shotgun (WGS) entry which is preliminary data.</text>
</comment>
<feature type="region of interest" description="Disordered" evidence="1">
    <location>
        <begin position="1"/>
        <end position="40"/>
    </location>
</feature>
<evidence type="ECO:0000313" key="3">
    <source>
        <dbReference type="Proteomes" id="UP001272137"/>
    </source>
</evidence>
<dbReference type="EMBL" id="QXCT01000002">
    <property type="protein sequence ID" value="MDW9254558.1"/>
    <property type="molecule type" value="Genomic_DNA"/>
</dbReference>
<gene>
    <name evidence="2" type="ORF">C7S16_1039</name>
</gene>
<organism evidence="2 3">
    <name type="scientific">Burkholderia thailandensis</name>
    <dbReference type="NCBI Taxonomy" id="57975"/>
    <lineage>
        <taxon>Bacteria</taxon>
        <taxon>Pseudomonadati</taxon>
        <taxon>Pseudomonadota</taxon>
        <taxon>Betaproteobacteria</taxon>
        <taxon>Burkholderiales</taxon>
        <taxon>Burkholderiaceae</taxon>
        <taxon>Burkholderia</taxon>
        <taxon>pseudomallei group</taxon>
    </lineage>
</organism>